<evidence type="ECO:0000313" key="2">
    <source>
        <dbReference type="Proteomes" id="UP001160625"/>
    </source>
</evidence>
<proteinExistence type="predicted"/>
<keyword evidence="2" id="KW-1185">Reference proteome</keyword>
<organism evidence="1 2">
    <name type="scientific">Sphingomonas oryzagri</name>
    <dbReference type="NCBI Taxonomy" id="3042314"/>
    <lineage>
        <taxon>Bacteria</taxon>
        <taxon>Pseudomonadati</taxon>
        <taxon>Pseudomonadota</taxon>
        <taxon>Alphaproteobacteria</taxon>
        <taxon>Sphingomonadales</taxon>
        <taxon>Sphingomonadaceae</taxon>
        <taxon>Sphingomonas</taxon>
    </lineage>
</organism>
<dbReference type="Proteomes" id="UP001160625">
    <property type="component" value="Unassembled WGS sequence"/>
</dbReference>
<evidence type="ECO:0008006" key="3">
    <source>
        <dbReference type="Google" id="ProtNLM"/>
    </source>
</evidence>
<sequence>MTAVGGPMTSVRTNNAREAAALPVGASMNKVEETINTSLVEAGELLANIGKARLDRAARMPLSVGMAASEQIIQAAGALTAAYRHSVEAHRHLSDDKQMLGLKVVSWGDFTDTFTSLDAHRIAMDAPGEPSEQSLRVVA</sequence>
<name>A0ABT6N2E0_9SPHN</name>
<accession>A0ABT6N2E0</accession>
<comment type="caution">
    <text evidence="1">The sequence shown here is derived from an EMBL/GenBank/DDBJ whole genome shotgun (WGS) entry which is preliminary data.</text>
</comment>
<evidence type="ECO:0000313" key="1">
    <source>
        <dbReference type="EMBL" id="MDH7639227.1"/>
    </source>
</evidence>
<reference evidence="1" key="1">
    <citation type="submission" date="2023-04" db="EMBL/GenBank/DDBJ databases">
        <title>Sphingomonas sp. MAHUQ-71 isolated from rice field.</title>
        <authorList>
            <person name="Huq M.A."/>
        </authorList>
    </citation>
    <scope>NUCLEOTIDE SEQUENCE</scope>
    <source>
        <strain evidence="1">MAHUQ-71</strain>
    </source>
</reference>
<protein>
    <recommendedName>
        <fullName evidence="3">Phasin domain-containing protein</fullName>
    </recommendedName>
</protein>
<gene>
    <name evidence="1" type="ORF">QGN17_10840</name>
</gene>
<dbReference type="EMBL" id="JARYGZ010000001">
    <property type="protein sequence ID" value="MDH7639227.1"/>
    <property type="molecule type" value="Genomic_DNA"/>
</dbReference>
<dbReference type="RefSeq" id="WP_281044490.1">
    <property type="nucleotide sequence ID" value="NZ_JARYGZ010000001.1"/>
</dbReference>